<evidence type="ECO:0000259" key="4">
    <source>
        <dbReference type="Pfam" id="PF01420"/>
    </source>
</evidence>
<keyword evidence="2" id="KW-0680">Restriction system</keyword>
<feature type="domain" description="Type I restriction modification DNA specificity" evidence="4">
    <location>
        <begin position="13"/>
        <end position="183"/>
    </location>
</feature>
<name>A0A8H2QIY1_9FLAO</name>
<comment type="caution">
    <text evidence="5">The sequence shown here is derived from an EMBL/GenBank/DDBJ whole genome shotgun (WGS) entry which is preliminary data.</text>
</comment>
<gene>
    <name evidence="5" type="ORF">ES676_10920</name>
</gene>
<proteinExistence type="inferred from homology"/>
<dbReference type="InterPro" id="IPR000055">
    <property type="entry name" value="Restrct_endonuc_typeI_TRD"/>
</dbReference>
<dbReference type="Gene3D" id="1.10.287.1120">
    <property type="entry name" value="Bipartite methylase S protein"/>
    <property type="match status" value="1"/>
</dbReference>
<dbReference type="EMBL" id="VSKM01000010">
    <property type="protein sequence ID" value="TYB72677.1"/>
    <property type="molecule type" value="Genomic_DNA"/>
</dbReference>
<keyword evidence="6" id="KW-1185">Reference proteome</keyword>
<evidence type="ECO:0000256" key="2">
    <source>
        <dbReference type="ARBA" id="ARBA00022747"/>
    </source>
</evidence>
<dbReference type="InterPro" id="IPR044946">
    <property type="entry name" value="Restrct_endonuc_typeI_TRD_sf"/>
</dbReference>
<evidence type="ECO:0000313" key="5">
    <source>
        <dbReference type="EMBL" id="TYB72677.1"/>
    </source>
</evidence>
<dbReference type="Proteomes" id="UP000323324">
    <property type="component" value="Unassembled WGS sequence"/>
</dbReference>
<protein>
    <recommendedName>
        <fullName evidence="4">Type I restriction modification DNA specificity domain-containing protein</fullName>
    </recommendedName>
</protein>
<dbReference type="PANTHER" id="PTHR43140">
    <property type="entry name" value="TYPE-1 RESTRICTION ENZYME ECOKI SPECIFICITY PROTEIN"/>
    <property type="match status" value="1"/>
</dbReference>
<dbReference type="InterPro" id="IPR051212">
    <property type="entry name" value="Type-I_RE_S_subunit"/>
</dbReference>
<evidence type="ECO:0000256" key="3">
    <source>
        <dbReference type="ARBA" id="ARBA00023125"/>
    </source>
</evidence>
<sequence>MNKELTMEKASLPDGWEMKTLGEVCDLKSGKTISKSIERSEGEILYIKVGDMNLKGNENYIQVSNRFVDEIDIKANQIIPIGSIIFPKRGGAIATNKKRRIVKPTIVDLNTMALVPSKIINKDYLFHWFQKIDLAELSNGANIPQINNYSFDNVLISFPKSLTQQKQIVALLDKAFTAIATAKANAQQNLQNAKELFESYLQNVFENKGDDWEENTLEQISESIFAGGDKPKDAFSKEVTTEYNVPIFANAVKKRGLYGYTNKARVLKPSVTISARGSGTGHTELRKMKYYPIVRLIVVIPNSEIMDLQFLKHSIDNLDILRSGSAIPQLTVPMMKEYKLAFPKIEKQKQIVNKLDILSAETKKLEAIYTQKIADLEEMKKSVLQKAFSGQLL</sequence>
<dbReference type="AlphaFoldDB" id="A0A8H2QIY1"/>
<feature type="domain" description="Type I restriction modification DNA specificity" evidence="4">
    <location>
        <begin position="210"/>
        <end position="366"/>
    </location>
</feature>
<evidence type="ECO:0000256" key="1">
    <source>
        <dbReference type="ARBA" id="ARBA00010923"/>
    </source>
</evidence>
<dbReference type="GO" id="GO:0009307">
    <property type="term" value="P:DNA restriction-modification system"/>
    <property type="evidence" value="ECO:0007669"/>
    <property type="project" value="UniProtKB-KW"/>
</dbReference>
<dbReference type="Pfam" id="PF01420">
    <property type="entry name" value="Methylase_S"/>
    <property type="match status" value="2"/>
</dbReference>
<reference evidence="5 6" key="1">
    <citation type="submission" date="2019-08" db="EMBL/GenBank/DDBJ databases">
        <title>Genomes of Antarctic Bizionia species.</title>
        <authorList>
            <person name="Bowman J.P."/>
        </authorList>
    </citation>
    <scope>NUCLEOTIDE SEQUENCE [LARGE SCALE GENOMIC DNA]</scope>
    <source>
        <strain evidence="5 6">HFD</strain>
    </source>
</reference>
<accession>A0A8H2QIY1</accession>
<dbReference type="RefSeq" id="WP_148370365.1">
    <property type="nucleotide sequence ID" value="NZ_VSKM01000010.1"/>
</dbReference>
<evidence type="ECO:0000313" key="6">
    <source>
        <dbReference type="Proteomes" id="UP000323324"/>
    </source>
</evidence>
<dbReference type="SUPFAM" id="SSF116734">
    <property type="entry name" value="DNA methylase specificity domain"/>
    <property type="match status" value="2"/>
</dbReference>
<keyword evidence="3" id="KW-0238">DNA-binding</keyword>
<dbReference type="Gene3D" id="3.90.220.20">
    <property type="entry name" value="DNA methylase specificity domains"/>
    <property type="match status" value="2"/>
</dbReference>
<comment type="similarity">
    <text evidence="1">Belongs to the type-I restriction system S methylase family.</text>
</comment>
<dbReference type="PANTHER" id="PTHR43140:SF1">
    <property type="entry name" value="TYPE I RESTRICTION ENZYME ECOKI SPECIFICITY SUBUNIT"/>
    <property type="match status" value="1"/>
</dbReference>
<dbReference type="GO" id="GO:0003677">
    <property type="term" value="F:DNA binding"/>
    <property type="evidence" value="ECO:0007669"/>
    <property type="project" value="UniProtKB-KW"/>
</dbReference>
<organism evidence="5 6">
    <name type="scientific">Bizionia saleffrena</name>
    <dbReference type="NCBI Taxonomy" id="291189"/>
    <lineage>
        <taxon>Bacteria</taxon>
        <taxon>Pseudomonadati</taxon>
        <taxon>Bacteroidota</taxon>
        <taxon>Flavobacteriia</taxon>
        <taxon>Flavobacteriales</taxon>
        <taxon>Flavobacteriaceae</taxon>
        <taxon>Bizionia</taxon>
    </lineage>
</organism>